<proteinExistence type="predicted"/>
<dbReference type="AlphaFoldDB" id="A0A504Z7F4"/>
<evidence type="ECO:0000313" key="2">
    <source>
        <dbReference type="EMBL" id="TPP65798.1"/>
    </source>
</evidence>
<protein>
    <submittedName>
        <fullName evidence="2">Uncharacterized protein</fullName>
    </submittedName>
</protein>
<reference evidence="2 3" key="1">
    <citation type="submission" date="2019-04" db="EMBL/GenBank/DDBJ databases">
        <title>Annotation for the trematode Fasciola gigantica.</title>
        <authorList>
            <person name="Choi Y.-J."/>
        </authorList>
    </citation>
    <scope>NUCLEOTIDE SEQUENCE [LARGE SCALE GENOMIC DNA]</scope>
    <source>
        <strain evidence="2">Uganda_cow_1</strain>
    </source>
</reference>
<dbReference type="EMBL" id="SUNJ01002671">
    <property type="protein sequence ID" value="TPP65798.1"/>
    <property type="molecule type" value="Genomic_DNA"/>
</dbReference>
<gene>
    <name evidence="2" type="ORF">FGIG_12100</name>
</gene>
<feature type="region of interest" description="Disordered" evidence="1">
    <location>
        <begin position="55"/>
        <end position="79"/>
    </location>
</feature>
<evidence type="ECO:0000313" key="3">
    <source>
        <dbReference type="Proteomes" id="UP000316759"/>
    </source>
</evidence>
<dbReference type="Proteomes" id="UP000316759">
    <property type="component" value="Unassembled WGS sequence"/>
</dbReference>
<accession>A0A504Z7F4</accession>
<evidence type="ECO:0000256" key="1">
    <source>
        <dbReference type="SAM" id="MobiDB-lite"/>
    </source>
</evidence>
<sequence length="113" mass="12785">MVCNRSSLFLKANWYRLIGRSNELVNNPSHVIQLALPDNVGAEVITTSGNVYRETENNRQRLDRARKERDAPESVERVSSEVCHMNEATEAVTHSITRNLVGCRSEQARETTS</sequence>
<keyword evidence="3" id="KW-1185">Reference proteome</keyword>
<name>A0A504Z7F4_FASGI</name>
<organism evidence="2 3">
    <name type="scientific">Fasciola gigantica</name>
    <name type="common">Giant liver fluke</name>
    <dbReference type="NCBI Taxonomy" id="46835"/>
    <lineage>
        <taxon>Eukaryota</taxon>
        <taxon>Metazoa</taxon>
        <taxon>Spiralia</taxon>
        <taxon>Lophotrochozoa</taxon>
        <taxon>Platyhelminthes</taxon>
        <taxon>Trematoda</taxon>
        <taxon>Digenea</taxon>
        <taxon>Plagiorchiida</taxon>
        <taxon>Echinostomata</taxon>
        <taxon>Echinostomatoidea</taxon>
        <taxon>Fasciolidae</taxon>
        <taxon>Fasciola</taxon>
    </lineage>
</organism>
<comment type="caution">
    <text evidence="2">The sequence shown here is derived from an EMBL/GenBank/DDBJ whole genome shotgun (WGS) entry which is preliminary data.</text>
</comment>